<evidence type="ECO:0000256" key="1">
    <source>
        <dbReference type="SAM" id="MobiDB-lite"/>
    </source>
</evidence>
<dbReference type="GeneID" id="41957898"/>
<protein>
    <submittedName>
        <fullName evidence="3">Uncharacterized protein</fullName>
    </submittedName>
</protein>
<name>A0A6P8BD59_PYRGI</name>
<evidence type="ECO:0000313" key="3">
    <source>
        <dbReference type="RefSeq" id="XP_030984964.1"/>
    </source>
</evidence>
<accession>A0A6P8BD59</accession>
<reference evidence="3" key="3">
    <citation type="submission" date="2025-08" db="UniProtKB">
        <authorList>
            <consortium name="RefSeq"/>
        </authorList>
    </citation>
    <scope>IDENTIFICATION</scope>
    <source>
        <strain evidence="3">NI907</strain>
    </source>
</reference>
<reference evidence="3" key="1">
    <citation type="journal article" date="2019" name="Mol. Biol. Evol.">
        <title>Blast fungal genomes show frequent chromosomal changes, gene gains and losses, and effector gene turnover.</title>
        <authorList>
            <person name="Gomez Luciano L.B."/>
            <person name="Jason Tsai I."/>
            <person name="Chuma I."/>
            <person name="Tosa Y."/>
            <person name="Chen Y.H."/>
            <person name="Li J.Y."/>
            <person name="Li M.Y."/>
            <person name="Jade Lu M.Y."/>
            <person name="Nakayashiki H."/>
            <person name="Li W.H."/>
        </authorList>
    </citation>
    <scope>NUCLEOTIDE SEQUENCE</scope>
    <source>
        <strain evidence="3">NI907</strain>
    </source>
</reference>
<gene>
    <name evidence="3" type="ORF">PgNI_02930</name>
</gene>
<reference evidence="3" key="2">
    <citation type="submission" date="2019-10" db="EMBL/GenBank/DDBJ databases">
        <authorList>
            <consortium name="NCBI Genome Project"/>
        </authorList>
    </citation>
    <scope>NUCLEOTIDE SEQUENCE</scope>
    <source>
        <strain evidence="3">NI907</strain>
    </source>
</reference>
<feature type="region of interest" description="Disordered" evidence="1">
    <location>
        <begin position="1"/>
        <end position="41"/>
    </location>
</feature>
<proteinExistence type="predicted"/>
<organism evidence="2 3">
    <name type="scientific">Pyricularia grisea</name>
    <name type="common">Crabgrass-specific blast fungus</name>
    <name type="synonym">Magnaporthe grisea</name>
    <dbReference type="NCBI Taxonomy" id="148305"/>
    <lineage>
        <taxon>Eukaryota</taxon>
        <taxon>Fungi</taxon>
        <taxon>Dikarya</taxon>
        <taxon>Ascomycota</taxon>
        <taxon>Pezizomycotina</taxon>
        <taxon>Sordariomycetes</taxon>
        <taxon>Sordariomycetidae</taxon>
        <taxon>Magnaporthales</taxon>
        <taxon>Pyriculariaceae</taxon>
        <taxon>Pyricularia</taxon>
    </lineage>
</organism>
<dbReference type="Proteomes" id="UP000515153">
    <property type="component" value="Unplaced"/>
</dbReference>
<evidence type="ECO:0000313" key="2">
    <source>
        <dbReference type="Proteomes" id="UP000515153"/>
    </source>
</evidence>
<keyword evidence="2" id="KW-1185">Reference proteome</keyword>
<dbReference type="KEGG" id="pgri:PgNI_02930"/>
<sequence>MAATSNEAQDSVYAPDDPNKPIPHEELQPRLKMPLRPESSTKAPWGLKLSATDYAKLKAGFCSEDLDDRYLWMEAIALHIKEGQGDGVAEIATITWDNDHEKSYEAPGEQAKKQAVYLCRCSLRCDFETLPEYDYDVL</sequence>
<dbReference type="RefSeq" id="XP_030984964.1">
    <property type="nucleotide sequence ID" value="XM_031122987.1"/>
</dbReference>
<dbReference type="AlphaFoldDB" id="A0A6P8BD59"/>
<feature type="compositionally biased region" description="Basic and acidic residues" evidence="1">
    <location>
        <begin position="17"/>
        <end position="29"/>
    </location>
</feature>